<protein>
    <submittedName>
        <fullName evidence="2">Uncharacterized protein</fullName>
    </submittedName>
</protein>
<keyword evidence="1" id="KW-0812">Transmembrane</keyword>
<keyword evidence="3" id="KW-1185">Reference proteome</keyword>
<gene>
    <name evidence="2" type="ORF">GGR02_001402</name>
</gene>
<evidence type="ECO:0000256" key="1">
    <source>
        <dbReference type="SAM" id="Phobius"/>
    </source>
</evidence>
<keyword evidence="1" id="KW-0472">Membrane</keyword>
<evidence type="ECO:0000313" key="3">
    <source>
        <dbReference type="Proteomes" id="UP000559598"/>
    </source>
</evidence>
<sequence length="62" mass="6362">MTLGAAIDLSGLSLPFSISDLLTSVNSIIGWVGPFVLLAIALGFAPKIIGFIKGLFGRATAK</sequence>
<feature type="transmembrane region" description="Helical" evidence="1">
    <location>
        <begin position="28"/>
        <end position="52"/>
    </location>
</feature>
<dbReference type="AlphaFoldDB" id="A0A840DL96"/>
<organism evidence="2 3">
    <name type="scientific">Anoxybacteroides voinovskiense</name>
    <dbReference type="NCBI Taxonomy" id="230470"/>
    <lineage>
        <taxon>Bacteria</taxon>
        <taxon>Bacillati</taxon>
        <taxon>Bacillota</taxon>
        <taxon>Bacilli</taxon>
        <taxon>Bacillales</taxon>
        <taxon>Anoxybacillaceae</taxon>
        <taxon>Anoxybacteroides</taxon>
    </lineage>
</organism>
<proteinExistence type="predicted"/>
<evidence type="ECO:0000313" key="2">
    <source>
        <dbReference type="EMBL" id="MBB4073640.1"/>
    </source>
</evidence>
<keyword evidence="1" id="KW-1133">Transmembrane helix</keyword>
<dbReference type="Proteomes" id="UP000559598">
    <property type="component" value="Unassembled WGS sequence"/>
</dbReference>
<dbReference type="RefSeq" id="WP_221210737.1">
    <property type="nucleotide sequence ID" value="NZ_BMNP01000005.1"/>
</dbReference>
<reference evidence="2 3" key="1">
    <citation type="submission" date="2020-08" db="EMBL/GenBank/DDBJ databases">
        <title>Genomic Encyclopedia of Type Strains, Phase IV (KMG-IV): sequencing the most valuable type-strain genomes for metagenomic binning, comparative biology and taxonomic classification.</title>
        <authorList>
            <person name="Goeker M."/>
        </authorList>
    </citation>
    <scope>NUCLEOTIDE SEQUENCE [LARGE SCALE GENOMIC DNA]</scope>
    <source>
        <strain evidence="2 3">DSM 17075</strain>
    </source>
</reference>
<dbReference type="EMBL" id="JACIDE010000007">
    <property type="protein sequence ID" value="MBB4073640.1"/>
    <property type="molecule type" value="Genomic_DNA"/>
</dbReference>
<accession>A0A840DL96</accession>
<comment type="caution">
    <text evidence="2">The sequence shown here is derived from an EMBL/GenBank/DDBJ whole genome shotgun (WGS) entry which is preliminary data.</text>
</comment>
<name>A0A840DL96_9BACL</name>